<accession>A0A9P8W094</accession>
<dbReference type="InterPro" id="IPR036812">
    <property type="entry name" value="NAD(P)_OxRdtase_dom_sf"/>
</dbReference>
<dbReference type="Proteomes" id="UP000777438">
    <property type="component" value="Unassembled WGS sequence"/>
</dbReference>
<evidence type="ECO:0000259" key="3">
    <source>
        <dbReference type="Pfam" id="PF00248"/>
    </source>
</evidence>
<evidence type="ECO:0000256" key="1">
    <source>
        <dbReference type="ARBA" id="ARBA00023002"/>
    </source>
</evidence>
<evidence type="ECO:0000313" key="5">
    <source>
        <dbReference type="Proteomes" id="UP000777438"/>
    </source>
</evidence>
<dbReference type="Pfam" id="PF00248">
    <property type="entry name" value="Aldo_ket_red"/>
    <property type="match status" value="1"/>
</dbReference>
<dbReference type="PANTHER" id="PTHR43364:SF2">
    <property type="entry name" value="ARYL-ALCOHOL DEHYDROGENASE AAD10-RELATED"/>
    <property type="match status" value="1"/>
</dbReference>
<gene>
    <name evidence="4" type="ORF">B0T10DRAFT_442980</name>
</gene>
<dbReference type="EMBL" id="JAGPYM010000015">
    <property type="protein sequence ID" value="KAH6886847.1"/>
    <property type="molecule type" value="Genomic_DNA"/>
</dbReference>
<dbReference type="InterPro" id="IPR023210">
    <property type="entry name" value="NADP_OxRdtase_dom"/>
</dbReference>
<proteinExistence type="inferred from homology"/>
<sequence length="295" mass="33071">MAARENRDLMFVATKYSGNYHLWDLGSGRSVNYSGNHKKSLRISVQDSLRKLQTSYIDLFHLHTWDWSTSIEELMDALHILVQEGKVLCLGISDTPAWIVAANNTYARTHGKTPFSVYQGRWNVMLRDFERDIIPMARHFGMALCAWNALGGDRLQTQTQIEARKQAGEGLRASFGPEQTEDERRTSEVLEKIAAEHGAASIQQVALAYVSQKARNVIPLVGIRKVEQLHDNIKALSIHLTEEQIAQIEVVKPFDAGYPMNMIGEDPKETGRSGPMVASFAPIAWQKAGQPIGRE</sequence>
<dbReference type="OrthoDB" id="48988at2759"/>
<evidence type="ECO:0000256" key="2">
    <source>
        <dbReference type="ARBA" id="ARBA00038157"/>
    </source>
</evidence>
<evidence type="ECO:0000313" key="4">
    <source>
        <dbReference type="EMBL" id="KAH6886847.1"/>
    </source>
</evidence>
<comment type="similarity">
    <text evidence="2">Belongs to the aldo/keto reductase family. Aldo/keto reductase 2 subfamily.</text>
</comment>
<dbReference type="AlphaFoldDB" id="A0A9P8W094"/>
<feature type="domain" description="NADP-dependent oxidoreductase" evidence="3">
    <location>
        <begin position="4"/>
        <end position="249"/>
    </location>
</feature>
<dbReference type="Gene3D" id="3.20.20.100">
    <property type="entry name" value="NADP-dependent oxidoreductase domain"/>
    <property type="match status" value="1"/>
</dbReference>
<dbReference type="InterPro" id="IPR050523">
    <property type="entry name" value="AKR_Detox_Biosynth"/>
</dbReference>
<organism evidence="4 5">
    <name type="scientific">Thelonectria olida</name>
    <dbReference type="NCBI Taxonomy" id="1576542"/>
    <lineage>
        <taxon>Eukaryota</taxon>
        <taxon>Fungi</taxon>
        <taxon>Dikarya</taxon>
        <taxon>Ascomycota</taxon>
        <taxon>Pezizomycotina</taxon>
        <taxon>Sordariomycetes</taxon>
        <taxon>Hypocreomycetidae</taxon>
        <taxon>Hypocreales</taxon>
        <taxon>Nectriaceae</taxon>
        <taxon>Thelonectria</taxon>
    </lineage>
</organism>
<name>A0A9P8W094_9HYPO</name>
<dbReference type="GO" id="GO:0016491">
    <property type="term" value="F:oxidoreductase activity"/>
    <property type="evidence" value="ECO:0007669"/>
    <property type="project" value="UniProtKB-KW"/>
</dbReference>
<comment type="caution">
    <text evidence="4">The sequence shown here is derived from an EMBL/GenBank/DDBJ whole genome shotgun (WGS) entry which is preliminary data.</text>
</comment>
<keyword evidence="5" id="KW-1185">Reference proteome</keyword>
<dbReference type="PANTHER" id="PTHR43364">
    <property type="entry name" value="NADH-SPECIFIC METHYLGLYOXAL REDUCTASE-RELATED"/>
    <property type="match status" value="1"/>
</dbReference>
<keyword evidence="1" id="KW-0560">Oxidoreductase</keyword>
<dbReference type="SUPFAM" id="SSF51430">
    <property type="entry name" value="NAD(P)-linked oxidoreductase"/>
    <property type="match status" value="1"/>
</dbReference>
<reference evidence="4 5" key="1">
    <citation type="journal article" date="2021" name="Nat. Commun.">
        <title>Genetic determinants of endophytism in the Arabidopsis root mycobiome.</title>
        <authorList>
            <person name="Mesny F."/>
            <person name="Miyauchi S."/>
            <person name="Thiergart T."/>
            <person name="Pickel B."/>
            <person name="Atanasova L."/>
            <person name="Karlsson M."/>
            <person name="Huettel B."/>
            <person name="Barry K.W."/>
            <person name="Haridas S."/>
            <person name="Chen C."/>
            <person name="Bauer D."/>
            <person name="Andreopoulos W."/>
            <person name="Pangilinan J."/>
            <person name="LaButti K."/>
            <person name="Riley R."/>
            <person name="Lipzen A."/>
            <person name="Clum A."/>
            <person name="Drula E."/>
            <person name="Henrissat B."/>
            <person name="Kohler A."/>
            <person name="Grigoriev I.V."/>
            <person name="Martin F.M."/>
            <person name="Hacquard S."/>
        </authorList>
    </citation>
    <scope>NUCLEOTIDE SEQUENCE [LARGE SCALE GENOMIC DNA]</scope>
    <source>
        <strain evidence="4 5">MPI-CAGE-CH-0241</strain>
    </source>
</reference>
<protein>
    <submittedName>
        <fullName evidence="4">NADP-dependent oxidoreductase domain-containing protein</fullName>
    </submittedName>
</protein>